<accession>A0A0E2AL27</accession>
<evidence type="ECO:0000256" key="1">
    <source>
        <dbReference type="SAM" id="MobiDB-lite"/>
    </source>
</evidence>
<feature type="region of interest" description="Disordered" evidence="1">
    <location>
        <begin position="1"/>
        <end position="38"/>
    </location>
</feature>
<reference evidence="2 3" key="1">
    <citation type="submission" date="2012-02" db="EMBL/GenBank/DDBJ databases">
        <title>The Genome Sequence of Bacteroides fragilis CL07T12C05.</title>
        <authorList>
            <consortium name="The Broad Institute Genome Sequencing Platform"/>
            <person name="Earl A."/>
            <person name="Ward D."/>
            <person name="Feldgarden M."/>
            <person name="Gevers D."/>
            <person name="Zitomersky N.L."/>
            <person name="Coyne M.J."/>
            <person name="Comstock L.E."/>
            <person name="Young S.K."/>
            <person name="Zeng Q."/>
            <person name="Gargeya S."/>
            <person name="Fitzgerald M."/>
            <person name="Haas B."/>
            <person name="Abouelleil A."/>
            <person name="Alvarado L."/>
            <person name="Arachchi H.M."/>
            <person name="Berlin A."/>
            <person name="Chapman S.B."/>
            <person name="Gearin G."/>
            <person name="Goldberg J."/>
            <person name="Griggs A."/>
            <person name="Gujja S."/>
            <person name="Hansen M."/>
            <person name="Heiman D."/>
            <person name="Howarth C."/>
            <person name="Larimer J."/>
            <person name="Lui A."/>
            <person name="MacDonald P.J.P."/>
            <person name="McCowen C."/>
            <person name="Montmayeur A."/>
            <person name="Murphy C."/>
            <person name="Neiman D."/>
            <person name="Pearson M."/>
            <person name="Priest M."/>
            <person name="Roberts A."/>
            <person name="Saif S."/>
            <person name="Shea T."/>
            <person name="Sisk P."/>
            <person name="Stolte C."/>
            <person name="Sykes S."/>
            <person name="Wortman J."/>
            <person name="Nusbaum C."/>
            <person name="Birren B."/>
        </authorList>
    </citation>
    <scope>NUCLEOTIDE SEQUENCE [LARGE SCALE GENOMIC DNA]</scope>
    <source>
        <strain evidence="2 3">CL07T12C05</strain>
    </source>
</reference>
<evidence type="ECO:0000313" key="3">
    <source>
        <dbReference type="Proteomes" id="UP000003879"/>
    </source>
</evidence>
<dbReference type="EMBL" id="AGXN01000022">
    <property type="protein sequence ID" value="EIY91250.1"/>
    <property type="molecule type" value="Genomic_DNA"/>
</dbReference>
<proteinExistence type="predicted"/>
<name>A0A0E2AL27_BACFG</name>
<dbReference type="Proteomes" id="UP000003879">
    <property type="component" value="Unassembled WGS sequence"/>
</dbReference>
<dbReference type="AlphaFoldDB" id="A0A0E2AL27"/>
<evidence type="ECO:0000313" key="2">
    <source>
        <dbReference type="EMBL" id="EIY91250.1"/>
    </source>
</evidence>
<gene>
    <name evidence="2" type="ORF">HMPREF1056_04033</name>
</gene>
<organism evidence="2 3">
    <name type="scientific">Bacteroides fragilis CL07T12C05</name>
    <dbReference type="NCBI Taxonomy" id="997883"/>
    <lineage>
        <taxon>Bacteria</taxon>
        <taxon>Pseudomonadati</taxon>
        <taxon>Bacteroidota</taxon>
        <taxon>Bacteroidia</taxon>
        <taxon>Bacteroidales</taxon>
        <taxon>Bacteroidaceae</taxon>
        <taxon>Bacteroides</taxon>
    </lineage>
</organism>
<sequence>MRSRALYTPPVKPWEPGVPEVRNRKDRPRVKLVTGAKS</sequence>
<dbReference type="HOGENOM" id="CLU_3324440_0_0_10"/>
<protein>
    <submittedName>
        <fullName evidence="2">Uncharacterized protein</fullName>
    </submittedName>
</protein>
<comment type="caution">
    <text evidence="2">The sequence shown here is derived from an EMBL/GenBank/DDBJ whole genome shotgun (WGS) entry which is preliminary data.</text>
</comment>